<comment type="caution">
    <text evidence="2">The sequence shown here is derived from an EMBL/GenBank/DDBJ whole genome shotgun (WGS) entry which is preliminary data.</text>
</comment>
<name>A0ABV8LEK5_9NOCA</name>
<gene>
    <name evidence="2" type="ORF">ACFOW8_27940</name>
</gene>
<dbReference type="Pfam" id="PF26343">
    <property type="entry name" value="VapC50_C"/>
    <property type="match status" value="1"/>
</dbReference>
<dbReference type="EMBL" id="JBHSBA010000015">
    <property type="protein sequence ID" value="MFC4128769.1"/>
    <property type="molecule type" value="Genomic_DNA"/>
</dbReference>
<sequence length="51" mass="5758">MLDLAPGPVIRQLYKQVAEHKRPPKHIQGLLDVLDRTGVPGFAGEVRRRID</sequence>
<reference evidence="3" key="1">
    <citation type="journal article" date="2019" name="Int. J. Syst. Evol. Microbiol.">
        <title>The Global Catalogue of Microorganisms (GCM) 10K type strain sequencing project: providing services to taxonomists for standard genome sequencing and annotation.</title>
        <authorList>
            <consortium name="The Broad Institute Genomics Platform"/>
            <consortium name="The Broad Institute Genome Sequencing Center for Infectious Disease"/>
            <person name="Wu L."/>
            <person name="Ma J."/>
        </authorList>
    </citation>
    <scope>NUCLEOTIDE SEQUENCE [LARGE SCALE GENOMIC DNA]</scope>
    <source>
        <strain evidence="3">CGMCC 4.7204</strain>
    </source>
</reference>
<dbReference type="Proteomes" id="UP001595767">
    <property type="component" value="Unassembled WGS sequence"/>
</dbReference>
<feature type="domain" description="VapC50 C-terminal" evidence="1">
    <location>
        <begin position="1"/>
        <end position="48"/>
    </location>
</feature>
<evidence type="ECO:0000313" key="2">
    <source>
        <dbReference type="EMBL" id="MFC4128769.1"/>
    </source>
</evidence>
<dbReference type="InterPro" id="IPR058652">
    <property type="entry name" value="VapC50_C"/>
</dbReference>
<organism evidence="2 3">
    <name type="scientific">Nocardia rhizosphaerae</name>
    <dbReference type="NCBI Taxonomy" id="1691571"/>
    <lineage>
        <taxon>Bacteria</taxon>
        <taxon>Bacillati</taxon>
        <taxon>Actinomycetota</taxon>
        <taxon>Actinomycetes</taxon>
        <taxon>Mycobacteriales</taxon>
        <taxon>Nocardiaceae</taxon>
        <taxon>Nocardia</taxon>
    </lineage>
</organism>
<dbReference type="RefSeq" id="WP_378554553.1">
    <property type="nucleotide sequence ID" value="NZ_JBHSBA010000015.1"/>
</dbReference>
<evidence type="ECO:0000313" key="3">
    <source>
        <dbReference type="Proteomes" id="UP001595767"/>
    </source>
</evidence>
<proteinExistence type="predicted"/>
<keyword evidence="3" id="KW-1185">Reference proteome</keyword>
<accession>A0ABV8LEK5</accession>
<evidence type="ECO:0000259" key="1">
    <source>
        <dbReference type="Pfam" id="PF26343"/>
    </source>
</evidence>
<protein>
    <recommendedName>
        <fullName evidence="1">VapC50 C-terminal domain-containing protein</fullName>
    </recommendedName>
</protein>